<dbReference type="AlphaFoldDB" id="A0A830GMW9"/>
<evidence type="ECO:0000259" key="1">
    <source>
        <dbReference type="Pfam" id="PF07883"/>
    </source>
</evidence>
<dbReference type="EMBL" id="BMOU01000004">
    <property type="protein sequence ID" value="GGN96260.1"/>
    <property type="molecule type" value="Genomic_DNA"/>
</dbReference>
<comment type="caution">
    <text evidence="2">The sequence shown here is derived from an EMBL/GenBank/DDBJ whole genome shotgun (WGS) entry which is preliminary data.</text>
</comment>
<feature type="domain" description="Cupin type-2" evidence="1">
    <location>
        <begin position="35"/>
        <end position="86"/>
    </location>
</feature>
<keyword evidence="3" id="KW-1185">Reference proteome</keyword>
<evidence type="ECO:0000313" key="2">
    <source>
        <dbReference type="EMBL" id="GGN96260.1"/>
    </source>
</evidence>
<dbReference type="InterPro" id="IPR013096">
    <property type="entry name" value="Cupin_2"/>
</dbReference>
<dbReference type="Gene3D" id="2.60.120.10">
    <property type="entry name" value="Jelly Rolls"/>
    <property type="match status" value="1"/>
</dbReference>
<evidence type="ECO:0000313" key="3">
    <source>
        <dbReference type="Proteomes" id="UP000605784"/>
    </source>
</evidence>
<name>A0A830GMW9_9EURY</name>
<dbReference type="RefSeq" id="WP_188998012.1">
    <property type="nucleotide sequence ID" value="NZ_BMOU01000004.1"/>
</dbReference>
<gene>
    <name evidence="2" type="ORF">GCM10009030_24390</name>
</gene>
<dbReference type="SUPFAM" id="SSF51182">
    <property type="entry name" value="RmlC-like cupins"/>
    <property type="match status" value="1"/>
</dbReference>
<sequence>MSGADAAGLERVSLSDLDGSGRAQLFEGEPKTVRLTLSEGDEVPPHQHPGRDIVFHLLDGEVDLTLGETTLSLSAGDVARFDGDQDISPAAVTDCEALLVLAESA</sequence>
<dbReference type="Pfam" id="PF07883">
    <property type="entry name" value="Cupin_2"/>
    <property type="match status" value="1"/>
</dbReference>
<reference evidence="2" key="2">
    <citation type="submission" date="2020-09" db="EMBL/GenBank/DDBJ databases">
        <authorList>
            <person name="Sun Q."/>
            <person name="Ohkuma M."/>
        </authorList>
    </citation>
    <scope>NUCLEOTIDE SEQUENCE</scope>
    <source>
        <strain evidence="2">JCM 17820</strain>
    </source>
</reference>
<dbReference type="InterPro" id="IPR011051">
    <property type="entry name" value="RmlC_Cupin_sf"/>
</dbReference>
<accession>A0A830GMW9</accession>
<dbReference type="Proteomes" id="UP000605784">
    <property type="component" value="Unassembled WGS sequence"/>
</dbReference>
<dbReference type="InterPro" id="IPR014710">
    <property type="entry name" value="RmlC-like_jellyroll"/>
</dbReference>
<protein>
    <recommendedName>
        <fullName evidence="1">Cupin type-2 domain-containing protein</fullName>
    </recommendedName>
</protein>
<reference evidence="2" key="1">
    <citation type="journal article" date="2014" name="Int. J. Syst. Evol. Microbiol.">
        <title>Complete genome sequence of Corynebacterium casei LMG S-19264T (=DSM 44701T), isolated from a smear-ripened cheese.</title>
        <authorList>
            <consortium name="US DOE Joint Genome Institute (JGI-PGF)"/>
            <person name="Walter F."/>
            <person name="Albersmeier A."/>
            <person name="Kalinowski J."/>
            <person name="Ruckert C."/>
        </authorList>
    </citation>
    <scope>NUCLEOTIDE SEQUENCE</scope>
    <source>
        <strain evidence="2">JCM 17820</strain>
    </source>
</reference>
<organism evidence="2 3">
    <name type="scientific">Haloarcula pellucida</name>
    <dbReference type="NCBI Taxonomy" id="1427151"/>
    <lineage>
        <taxon>Archaea</taxon>
        <taxon>Methanobacteriati</taxon>
        <taxon>Methanobacteriota</taxon>
        <taxon>Stenosarchaea group</taxon>
        <taxon>Halobacteria</taxon>
        <taxon>Halobacteriales</taxon>
        <taxon>Haloarculaceae</taxon>
        <taxon>Haloarcula</taxon>
    </lineage>
</organism>
<proteinExistence type="predicted"/>